<protein>
    <recommendedName>
        <fullName evidence="2">Mechanosensitive ion channel MscS domain-containing protein</fullName>
    </recommendedName>
</protein>
<dbReference type="PANTHER" id="PTHR30566:SF25">
    <property type="entry name" value="INNER MEMBRANE PROTEIN"/>
    <property type="match status" value="1"/>
</dbReference>
<keyword evidence="1" id="KW-0812">Transmembrane</keyword>
<dbReference type="SUPFAM" id="SSF50182">
    <property type="entry name" value="Sm-like ribonucleoproteins"/>
    <property type="match status" value="1"/>
</dbReference>
<feature type="transmembrane region" description="Helical" evidence="1">
    <location>
        <begin position="159"/>
        <end position="178"/>
    </location>
</feature>
<dbReference type="InterPro" id="IPR010920">
    <property type="entry name" value="LSM_dom_sf"/>
</dbReference>
<accession>A0AAN2C9B2</accession>
<dbReference type="GO" id="GO:0016020">
    <property type="term" value="C:membrane"/>
    <property type="evidence" value="ECO:0007669"/>
    <property type="project" value="InterPro"/>
</dbReference>
<gene>
    <name evidence="3" type="ORF">WPS_10790</name>
</gene>
<dbReference type="InterPro" id="IPR006685">
    <property type="entry name" value="MscS_channel_2nd"/>
</dbReference>
<dbReference type="EMBL" id="AP025523">
    <property type="protein sequence ID" value="BDE05803.1"/>
    <property type="molecule type" value="Genomic_DNA"/>
</dbReference>
<feature type="transmembrane region" description="Helical" evidence="1">
    <location>
        <begin position="12"/>
        <end position="34"/>
    </location>
</feature>
<name>A0AAN2C9B2_UNVUL</name>
<organism evidence="3 4">
    <name type="scientific">Vulcanimicrobium alpinum</name>
    <dbReference type="NCBI Taxonomy" id="3016050"/>
    <lineage>
        <taxon>Bacteria</taxon>
        <taxon>Bacillati</taxon>
        <taxon>Vulcanimicrobiota</taxon>
        <taxon>Vulcanimicrobiia</taxon>
        <taxon>Vulcanimicrobiales</taxon>
        <taxon>Vulcanimicrobiaceae</taxon>
        <taxon>Vulcanimicrobium</taxon>
    </lineage>
</organism>
<evidence type="ECO:0000256" key="1">
    <source>
        <dbReference type="SAM" id="Phobius"/>
    </source>
</evidence>
<keyword evidence="1" id="KW-0472">Membrane</keyword>
<dbReference type="Gene3D" id="1.10.287.1260">
    <property type="match status" value="1"/>
</dbReference>
<dbReference type="AlphaFoldDB" id="A0AAN2C9B2"/>
<dbReference type="Pfam" id="PF00924">
    <property type="entry name" value="MS_channel_2nd"/>
    <property type="match status" value="1"/>
</dbReference>
<dbReference type="KEGG" id="vab:WPS_10790"/>
<reference evidence="3 4" key="1">
    <citation type="journal article" date="2022" name="ISME Commun">
        <title>Vulcanimicrobium alpinus gen. nov. sp. nov., the first cultivated representative of the candidate phylum 'Eremiobacterota', is a metabolically versatile aerobic anoxygenic phototroph.</title>
        <authorList>
            <person name="Yabe S."/>
            <person name="Muto K."/>
            <person name="Abe K."/>
            <person name="Yokota A."/>
            <person name="Staudigel H."/>
            <person name="Tebo B.M."/>
        </authorList>
    </citation>
    <scope>NUCLEOTIDE SEQUENCE [LARGE SCALE GENOMIC DNA]</scope>
    <source>
        <strain evidence="3 4">WC8-2</strain>
    </source>
</reference>
<keyword evidence="4" id="KW-1185">Reference proteome</keyword>
<evidence type="ECO:0000259" key="2">
    <source>
        <dbReference type="Pfam" id="PF00924"/>
    </source>
</evidence>
<dbReference type="GO" id="GO:0055085">
    <property type="term" value="P:transmembrane transport"/>
    <property type="evidence" value="ECO:0007669"/>
    <property type="project" value="InterPro"/>
</dbReference>
<keyword evidence="1" id="KW-1133">Transmembrane helix</keyword>
<feature type="transmembrane region" description="Helical" evidence="1">
    <location>
        <begin position="132"/>
        <end position="153"/>
    </location>
</feature>
<sequence length="353" mass="38345">MTVLTAETAAALAWIAGAAVAGIVVHRIVYALLGRWARRDDGALATAIVRRTDRPSAYILPLVCILAVVPYLTIPPAWSDGVEHATQVFTIAAFAWTVIALIRLAADLAIARQPIGEDVFRIARQFATRVAILSRTAIIIVVIVAFGAVLMTFPTIRAFGTTLLASAGVAGLVVGLAARPLFENLVAGVQLALTQPIRLDDAVVVEKQQGRIEQIHATYVVVRFRDARRMMLPLTYFINTPFENWSRRDDELVGEVLIFADYGIDIGALRAALPELVGRSGLWDGKIATVDIADFTDRAVQLRVSVSARGADELFDLRNAVREALLDYVNGERHTALPRARNETVTQPVPPPA</sequence>
<feature type="transmembrane region" description="Helical" evidence="1">
    <location>
        <begin position="55"/>
        <end position="74"/>
    </location>
</feature>
<dbReference type="PANTHER" id="PTHR30566">
    <property type="entry name" value="YNAI-RELATED MECHANOSENSITIVE ION CHANNEL"/>
    <property type="match status" value="1"/>
</dbReference>
<proteinExistence type="predicted"/>
<feature type="domain" description="Mechanosensitive ion channel MscS" evidence="2">
    <location>
        <begin position="181"/>
        <end position="247"/>
    </location>
</feature>
<dbReference type="Proteomes" id="UP001317532">
    <property type="component" value="Chromosome"/>
</dbReference>
<evidence type="ECO:0000313" key="3">
    <source>
        <dbReference type="EMBL" id="BDE05803.1"/>
    </source>
</evidence>
<feature type="transmembrane region" description="Helical" evidence="1">
    <location>
        <begin position="86"/>
        <end position="111"/>
    </location>
</feature>
<evidence type="ECO:0000313" key="4">
    <source>
        <dbReference type="Proteomes" id="UP001317532"/>
    </source>
</evidence>
<dbReference type="RefSeq" id="WP_317996825.1">
    <property type="nucleotide sequence ID" value="NZ_AP025523.1"/>
</dbReference>